<feature type="region of interest" description="Disordered" evidence="1">
    <location>
        <begin position="172"/>
        <end position="215"/>
    </location>
</feature>
<organism evidence="2 3">
    <name type="scientific">Orchesella dallaii</name>
    <dbReference type="NCBI Taxonomy" id="48710"/>
    <lineage>
        <taxon>Eukaryota</taxon>
        <taxon>Metazoa</taxon>
        <taxon>Ecdysozoa</taxon>
        <taxon>Arthropoda</taxon>
        <taxon>Hexapoda</taxon>
        <taxon>Collembola</taxon>
        <taxon>Entomobryomorpha</taxon>
        <taxon>Entomobryoidea</taxon>
        <taxon>Orchesellidae</taxon>
        <taxon>Orchesellinae</taxon>
        <taxon>Orchesella</taxon>
    </lineage>
</organism>
<feature type="compositionally biased region" description="Polar residues" evidence="1">
    <location>
        <begin position="237"/>
        <end position="257"/>
    </location>
</feature>
<comment type="caution">
    <text evidence="2">The sequence shown here is derived from an EMBL/GenBank/DDBJ whole genome shotgun (WGS) entry which is preliminary data.</text>
</comment>
<dbReference type="Proteomes" id="UP001642540">
    <property type="component" value="Unassembled WGS sequence"/>
</dbReference>
<sequence>MSGVMKKTIMSHIITKMFKEVEKKVSQAEVVPDPVISDLPNMDYEELPYDYQDDSHNTLPDIPRAYQRDSIFVQIFDMEKERRTEWKPCVSFAKTSRVSTYDVLDIHSVEPQSILLDAQGLAEVEFNVKSRASFSGNASAYCGCGNLREEDFPATIDSDGSSVAFLDRTADNSSSVVPSQSSSPKNPSFQGEEVDSSDTLNEFPPSQEINGTDQAISQSSIGVVKKFKFRKKGFEDGTQQSQSCTTTWRNQNQTTKSDFPGGIQTCTIQPQPEVEPTSVKSLSVRKSRPSAFNLKITSDAENSSPDTTFGNQNSGFTSESRIFPKRYSDISDMSASPPSLFDVIRHYFLQGPMESMMMVLNSKCQEEVEYMDVGVFTQAMNAAVVDLALNGRSQGRQTRRAKREALVSREVAKQSKQRRRIVMMEDSSDED</sequence>
<keyword evidence="3" id="KW-1185">Reference proteome</keyword>
<dbReference type="EMBL" id="CAXLJM020000090">
    <property type="protein sequence ID" value="CAL8131798.1"/>
    <property type="molecule type" value="Genomic_DNA"/>
</dbReference>
<protein>
    <submittedName>
        <fullName evidence="2">Uncharacterized protein</fullName>
    </submittedName>
</protein>
<evidence type="ECO:0000313" key="2">
    <source>
        <dbReference type="EMBL" id="CAL8131798.1"/>
    </source>
</evidence>
<name>A0ABP1RNY8_9HEXA</name>
<feature type="region of interest" description="Disordered" evidence="1">
    <location>
        <begin position="235"/>
        <end position="260"/>
    </location>
</feature>
<evidence type="ECO:0000256" key="1">
    <source>
        <dbReference type="SAM" id="MobiDB-lite"/>
    </source>
</evidence>
<evidence type="ECO:0000313" key="3">
    <source>
        <dbReference type="Proteomes" id="UP001642540"/>
    </source>
</evidence>
<accession>A0ABP1RNY8</accession>
<gene>
    <name evidence="2" type="ORF">ODALV1_LOCUS24328</name>
</gene>
<feature type="compositionally biased region" description="Low complexity" evidence="1">
    <location>
        <begin position="172"/>
        <end position="188"/>
    </location>
</feature>
<reference evidence="2 3" key="1">
    <citation type="submission" date="2024-08" db="EMBL/GenBank/DDBJ databases">
        <authorList>
            <person name="Cucini C."/>
            <person name="Frati F."/>
        </authorList>
    </citation>
    <scope>NUCLEOTIDE SEQUENCE [LARGE SCALE GENOMIC DNA]</scope>
</reference>
<proteinExistence type="predicted"/>
<feature type="region of interest" description="Disordered" evidence="1">
    <location>
        <begin position="298"/>
        <end position="317"/>
    </location>
</feature>